<gene>
    <name evidence="2" type="ORF">AB0H72_31490</name>
</gene>
<proteinExistence type="predicted"/>
<dbReference type="Proteomes" id="UP001551658">
    <property type="component" value="Unassembled WGS sequence"/>
</dbReference>
<dbReference type="EMBL" id="JBFAIH010000026">
    <property type="protein sequence ID" value="MEV0367222.1"/>
    <property type="molecule type" value="Genomic_DNA"/>
</dbReference>
<comment type="caution">
    <text evidence="2">The sequence shown here is derived from an EMBL/GenBank/DDBJ whole genome shotgun (WGS) entry which is preliminary data.</text>
</comment>
<keyword evidence="3" id="KW-1185">Reference proteome</keyword>
<evidence type="ECO:0000256" key="1">
    <source>
        <dbReference type="SAM" id="Phobius"/>
    </source>
</evidence>
<sequence>MMALVWLIDILVIVVKILGGRMKVNPILRFGLWLALLCVLAAGIAVVGAGFVLLQQYLTGDLETTGPDLPW</sequence>
<evidence type="ECO:0000313" key="3">
    <source>
        <dbReference type="Proteomes" id="UP001551658"/>
    </source>
</evidence>
<dbReference type="RefSeq" id="WP_063131148.1">
    <property type="nucleotide sequence ID" value="NZ_JBFAIH010000026.1"/>
</dbReference>
<protein>
    <submittedName>
        <fullName evidence="2">Uncharacterized protein</fullName>
    </submittedName>
</protein>
<accession>A0ABV3FHS3</accession>
<evidence type="ECO:0000313" key="2">
    <source>
        <dbReference type="EMBL" id="MEV0367222.1"/>
    </source>
</evidence>
<name>A0ABV3FHS3_9NOCA</name>
<feature type="transmembrane region" description="Helical" evidence="1">
    <location>
        <begin position="30"/>
        <end position="54"/>
    </location>
</feature>
<reference evidence="2 3" key="1">
    <citation type="submission" date="2024-06" db="EMBL/GenBank/DDBJ databases">
        <title>The Natural Products Discovery Center: Release of the First 8490 Sequenced Strains for Exploring Actinobacteria Biosynthetic Diversity.</title>
        <authorList>
            <person name="Kalkreuter E."/>
            <person name="Kautsar S.A."/>
            <person name="Yang D."/>
            <person name="Bader C.D."/>
            <person name="Teijaro C.N."/>
            <person name="Fluegel L."/>
            <person name="Davis C.M."/>
            <person name="Simpson J.R."/>
            <person name="Lauterbach L."/>
            <person name="Steele A.D."/>
            <person name="Gui C."/>
            <person name="Meng S."/>
            <person name="Li G."/>
            <person name="Viehrig K."/>
            <person name="Ye F."/>
            <person name="Su P."/>
            <person name="Kiefer A.F."/>
            <person name="Nichols A."/>
            <person name="Cepeda A.J."/>
            <person name="Yan W."/>
            <person name="Fan B."/>
            <person name="Jiang Y."/>
            <person name="Adhikari A."/>
            <person name="Zheng C.-J."/>
            <person name="Schuster L."/>
            <person name="Cowan T.M."/>
            <person name="Smanski M.J."/>
            <person name="Chevrette M.G."/>
            <person name="De Carvalho L.P.S."/>
            <person name="Shen B."/>
        </authorList>
    </citation>
    <scope>NUCLEOTIDE SEQUENCE [LARGE SCALE GENOMIC DNA]</scope>
    <source>
        <strain evidence="2 3">NPDC050671</strain>
    </source>
</reference>
<keyword evidence="1" id="KW-1133">Transmembrane helix</keyword>
<keyword evidence="1" id="KW-0812">Transmembrane</keyword>
<organism evidence="2 3">
    <name type="scientific">Nocardia fusca</name>
    <dbReference type="NCBI Taxonomy" id="941183"/>
    <lineage>
        <taxon>Bacteria</taxon>
        <taxon>Bacillati</taxon>
        <taxon>Actinomycetota</taxon>
        <taxon>Actinomycetes</taxon>
        <taxon>Mycobacteriales</taxon>
        <taxon>Nocardiaceae</taxon>
        <taxon>Nocardia</taxon>
    </lineage>
</organism>
<keyword evidence="1" id="KW-0472">Membrane</keyword>